<dbReference type="EMBL" id="CP138327">
    <property type="protein sequence ID" value="WXU00233.1"/>
    <property type="molecule type" value="Genomic_DNA"/>
</dbReference>
<feature type="transmembrane region" description="Helical" evidence="3">
    <location>
        <begin position="156"/>
        <end position="174"/>
    </location>
</feature>
<keyword evidence="3" id="KW-0472">Membrane</keyword>
<dbReference type="EMBL" id="CP138327">
    <property type="protein sequence ID" value="WXT99327.1"/>
    <property type="molecule type" value="Genomic_DNA"/>
</dbReference>
<dbReference type="EMBL" id="CP138327">
    <property type="protein sequence ID" value="WXT99316.1"/>
    <property type="molecule type" value="Genomic_DNA"/>
</dbReference>
<accession>A0AAU6PE97</accession>
<organism evidence="4">
    <name type="scientific">Catillopecten margaritatus gill symbiont</name>
    <dbReference type="NCBI Taxonomy" id="3083288"/>
    <lineage>
        <taxon>Bacteria</taxon>
        <taxon>Pseudomonadati</taxon>
        <taxon>Pseudomonadota</taxon>
        <taxon>Gammaproteobacteria</taxon>
        <taxon>sulfur-oxidizing symbionts</taxon>
    </lineage>
</organism>
<evidence type="ECO:0000313" key="6">
    <source>
        <dbReference type="EMBL" id="WXU00233.1"/>
    </source>
</evidence>
<keyword evidence="3" id="KW-0812">Transmembrane</keyword>
<evidence type="ECO:0008006" key="7">
    <source>
        <dbReference type="Google" id="ProtNLM"/>
    </source>
</evidence>
<sequence length="293" mass="33217">MITINGMNKDELKTLLNETVDKINKIDTAHSNIFLQHTEAQNLINGLNTGDLQGKVNNVNNFNTSVEDNKNTIAVNLTDFTSTYTNFKQKKNELFGNEDNENDNGSIAEITNKLNKQQEQHDALLGEINKLMPNATTVAIANSFRKKAKNFVITRILWEAITITIFSAGLYYFYENPIHIDMNNLKLEVLFAQFIPHTPFTMICVWFLVFAGHRRAEAKKLEESYKHKQVIAESYTGYRETIKDLKEPEELSKQLMENLLTAISKDSSDFLSSKGESHPIADAVSSHKPENGN</sequence>
<keyword evidence="3" id="KW-1133">Transmembrane helix</keyword>
<evidence type="ECO:0000256" key="2">
    <source>
        <dbReference type="SAM" id="MobiDB-lite"/>
    </source>
</evidence>
<feature type="coiled-coil region" evidence="1">
    <location>
        <begin position="100"/>
        <end position="127"/>
    </location>
</feature>
<evidence type="ECO:0000256" key="3">
    <source>
        <dbReference type="SAM" id="Phobius"/>
    </source>
</evidence>
<feature type="transmembrane region" description="Helical" evidence="3">
    <location>
        <begin position="194"/>
        <end position="211"/>
    </location>
</feature>
<name>A0AAU6PE97_9GAMM</name>
<evidence type="ECO:0000256" key="1">
    <source>
        <dbReference type="SAM" id="Coils"/>
    </source>
</evidence>
<dbReference type="AlphaFoldDB" id="A0AAU6PE97"/>
<gene>
    <name evidence="4" type="ORF">Ctma_0012</name>
    <name evidence="5" type="ORF">Ctma_0023</name>
    <name evidence="6" type="ORF">Ctma_0944</name>
</gene>
<reference evidence="4" key="1">
    <citation type="submission" date="2023-10" db="EMBL/GenBank/DDBJ databases">
        <title>The first scallop-associated chemosynthetic bacterial symbiont.</title>
        <authorList>
            <person name="Lin Y.-T."/>
            <person name="Sun J."/>
            <person name="Ip J.C.-H."/>
            <person name="He X."/>
            <person name="Gao Z.-M."/>
            <person name="Perez M."/>
            <person name="Xu T."/>
            <person name="Qian P.-Y."/>
            <person name="Qiu J.-W."/>
        </authorList>
    </citation>
    <scope>NUCLEOTIDE SEQUENCE</scope>
    <source>
        <strain evidence="4">Gill1</strain>
    </source>
</reference>
<feature type="region of interest" description="Disordered" evidence="2">
    <location>
        <begin position="269"/>
        <end position="293"/>
    </location>
</feature>
<evidence type="ECO:0000313" key="5">
    <source>
        <dbReference type="EMBL" id="WXT99327.1"/>
    </source>
</evidence>
<proteinExistence type="predicted"/>
<evidence type="ECO:0000313" key="4">
    <source>
        <dbReference type="EMBL" id="WXT99316.1"/>
    </source>
</evidence>
<feature type="compositionally biased region" description="Basic and acidic residues" evidence="2">
    <location>
        <begin position="275"/>
        <end position="293"/>
    </location>
</feature>
<protein>
    <recommendedName>
        <fullName evidence="7">DUF1003 domain-containing protein</fullName>
    </recommendedName>
</protein>
<keyword evidence="1" id="KW-0175">Coiled coil</keyword>